<dbReference type="PANTHER" id="PTHR45228">
    <property type="entry name" value="CYCLIC DI-GMP PHOSPHODIESTERASE TM_0186-RELATED"/>
    <property type="match status" value="1"/>
</dbReference>
<dbReference type="SUPFAM" id="SSF55781">
    <property type="entry name" value="GAF domain-like"/>
    <property type="match status" value="3"/>
</dbReference>
<dbReference type="InterPro" id="IPR037522">
    <property type="entry name" value="HD_GYP_dom"/>
</dbReference>
<dbReference type="NCBIfam" id="TIGR00277">
    <property type="entry name" value="HDIG"/>
    <property type="match status" value="1"/>
</dbReference>
<feature type="domain" description="HD-GYP" evidence="1">
    <location>
        <begin position="434"/>
        <end position="629"/>
    </location>
</feature>
<dbReference type="SUPFAM" id="SSF109604">
    <property type="entry name" value="HD-domain/PDEase-like"/>
    <property type="match status" value="1"/>
</dbReference>
<dbReference type="Gene3D" id="3.30.450.40">
    <property type="match status" value="3"/>
</dbReference>
<evidence type="ECO:0000313" key="3">
    <source>
        <dbReference type="Proteomes" id="UP000320048"/>
    </source>
</evidence>
<dbReference type="InterPro" id="IPR003018">
    <property type="entry name" value="GAF"/>
</dbReference>
<gene>
    <name evidence="2" type="ORF">E6H04_13170</name>
</gene>
<dbReference type="Pfam" id="PF13492">
    <property type="entry name" value="GAF_3"/>
    <property type="match status" value="1"/>
</dbReference>
<dbReference type="AlphaFoldDB" id="A0A537J392"/>
<dbReference type="Pfam" id="PF01590">
    <property type="entry name" value="GAF"/>
    <property type="match status" value="2"/>
</dbReference>
<evidence type="ECO:0000313" key="2">
    <source>
        <dbReference type="EMBL" id="TMI78020.1"/>
    </source>
</evidence>
<dbReference type="Proteomes" id="UP000320048">
    <property type="component" value="Unassembled WGS sequence"/>
</dbReference>
<dbReference type="InterPro" id="IPR003607">
    <property type="entry name" value="HD/PDEase_dom"/>
</dbReference>
<reference evidence="2 3" key="1">
    <citation type="journal article" date="2019" name="Nat. Microbiol.">
        <title>Mediterranean grassland soil C-N compound turnover is dependent on rainfall and depth, and is mediated by genomically divergent microorganisms.</title>
        <authorList>
            <person name="Diamond S."/>
            <person name="Andeer P.F."/>
            <person name="Li Z."/>
            <person name="Crits-Christoph A."/>
            <person name="Burstein D."/>
            <person name="Anantharaman K."/>
            <person name="Lane K.R."/>
            <person name="Thomas B.C."/>
            <person name="Pan C."/>
            <person name="Northen T.R."/>
            <person name="Banfield J.F."/>
        </authorList>
    </citation>
    <scope>NUCLEOTIDE SEQUENCE [LARGE SCALE GENOMIC DNA]</scope>
    <source>
        <strain evidence="2">NP_7</strain>
    </source>
</reference>
<sequence length="637" mass="68507">MKSAQGVRSKSWNAASPDGSNPLAATWSRIGVRASLTVPILAEGRCIGALAVASAYPRPWTREEVDLTEAVAQQVAATAEGLRLFQETHQHARLMGRLIALNETLNRPSSSAVAAAAIGQAATDLSGAKGCAVYARAPEGSFTCLWAKGVSEEDTPLALAAKFVLPPDATDGTAQRTPEGPSPTLLCDALELPPDDADRRLVEREGYRAMAVWPMTSEGSVVAGVCCYFDAPRAWTQPEKEVFQTFTWQAVSALKNAWLYEAQAERTYELEALYELGSRLRAADTSQEIFSMLAEHAGRLLRADQAALSLLDADRQFTCVQAIGDAPDAKDSITPVARAILSRVAETRTPHVTEDLGREVHPAQGGGLPTPSCPIGPAIVVALQSEREVIGALAVGRARGKNVRPFTQTEVRLLQGIAEMGGTAISRARLFHNLEEAYIQMVLALARAMDARDAYTGNHSERLATLADGVAQAMGLPEEEVRDIRWAALLHDIGKIGSPDDILSKPGRLTESERAIMRQHPAVGEGILLPVARMQGVARIVRHHQEKWDGTGYPDGLRGEAIPLGARILAVVDAYSAITDARPYKTPGTQARAEAEIRRCAGTQFDPRVVDIFCQMLARKEREAESALAFAGPSPRA</sequence>
<dbReference type="PANTHER" id="PTHR45228:SF4">
    <property type="entry name" value="LIPOPROTEIN"/>
    <property type="match status" value="1"/>
</dbReference>
<dbReference type="Gene3D" id="1.10.3210.10">
    <property type="entry name" value="Hypothetical protein af1432"/>
    <property type="match status" value="1"/>
</dbReference>
<dbReference type="PROSITE" id="PS51832">
    <property type="entry name" value="HD_GYP"/>
    <property type="match status" value="1"/>
</dbReference>
<accession>A0A537J392</accession>
<dbReference type="SMART" id="SM00471">
    <property type="entry name" value="HDc"/>
    <property type="match status" value="1"/>
</dbReference>
<dbReference type="InterPro" id="IPR052020">
    <property type="entry name" value="Cyclic_di-GMP/3'3'-cGAMP_PDE"/>
</dbReference>
<protein>
    <submittedName>
        <fullName evidence="2">GAF domain-containing protein</fullName>
    </submittedName>
</protein>
<dbReference type="EMBL" id="VBAO01000410">
    <property type="protein sequence ID" value="TMI78020.1"/>
    <property type="molecule type" value="Genomic_DNA"/>
</dbReference>
<comment type="caution">
    <text evidence="2">The sequence shown here is derived from an EMBL/GenBank/DDBJ whole genome shotgun (WGS) entry which is preliminary data.</text>
</comment>
<dbReference type="InterPro" id="IPR029016">
    <property type="entry name" value="GAF-like_dom_sf"/>
</dbReference>
<organism evidence="2 3">
    <name type="scientific">Candidatus Segetimicrobium genomatis</name>
    <dbReference type="NCBI Taxonomy" id="2569760"/>
    <lineage>
        <taxon>Bacteria</taxon>
        <taxon>Bacillati</taxon>
        <taxon>Candidatus Sysuimicrobiota</taxon>
        <taxon>Candidatus Sysuimicrobiia</taxon>
        <taxon>Candidatus Sysuimicrobiales</taxon>
        <taxon>Candidatus Segetimicrobiaceae</taxon>
        <taxon>Candidatus Segetimicrobium</taxon>
    </lineage>
</organism>
<dbReference type="SMART" id="SM00065">
    <property type="entry name" value="GAF"/>
    <property type="match status" value="2"/>
</dbReference>
<evidence type="ECO:0000259" key="1">
    <source>
        <dbReference type="PROSITE" id="PS51832"/>
    </source>
</evidence>
<dbReference type="CDD" id="cd00077">
    <property type="entry name" value="HDc"/>
    <property type="match status" value="1"/>
</dbReference>
<dbReference type="InterPro" id="IPR006675">
    <property type="entry name" value="HDIG_dom"/>
</dbReference>
<name>A0A537J392_9BACT</name>
<dbReference type="Pfam" id="PF13487">
    <property type="entry name" value="HD_5"/>
    <property type="match status" value="1"/>
</dbReference>
<proteinExistence type="predicted"/>